<sequence>MSLNINEIIKVLENCKALELDKRDSYIKWYMDKGNKQGAAEEEIRKAVINDFTNDLEKAFRAIDHERGPGGNDTV</sequence>
<evidence type="ECO:0000313" key="1">
    <source>
        <dbReference type="EMBL" id="QJA74767.1"/>
    </source>
</evidence>
<dbReference type="EMBL" id="MT145069">
    <property type="protein sequence ID" value="QJI03223.1"/>
    <property type="molecule type" value="Genomic_DNA"/>
</dbReference>
<organism evidence="1">
    <name type="scientific">viral metagenome</name>
    <dbReference type="NCBI Taxonomy" id="1070528"/>
    <lineage>
        <taxon>unclassified sequences</taxon>
        <taxon>metagenomes</taxon>
        <taxon>organismal metagenomes</taxon>
    </lineage>
</organism>
<accession>A0A6M3K1G0</accession>
<proteinExistence type="predicted"/>
<protein>
    <submittedName>
        <fullName evidence="1">Uncharacterized protein</fullName>
    </submittedName>
</protein>
<name>A0A6M3K1G0_9ZZZZ</name>
<gene>
    <name evidence="1" type="ORF">MM415A01929_0005</name>
    <name evidence="2" type="ORF">TM448B04296_0005</name>
</gene>
<reference evidence="1" key="1">
    <citation type="submission" date="2020-03" db="EMBL/GenBank/DDBJ databases">
        <title>The deep terrestrial virosphere.</title>
        <authorList>
            <person name="Holmfeldt K."/>
            <person name="Nilsson E."/>
            <person name="Simone D."/>
            <person name="Lopez-Fernandez M."/>
            <person name="Wu X."/>
            <person name="de Brujin I."/>
            <person name="Lundin D."/>
            <person name="Andersson A."/>
            <person name="Bertilsson S."/>
            <person name="Dopson M."/>
        </authorList>
    </citation>
    <scope>NUCLEOTIDE SEQUENCE</scope>
    <source>
        <strain evidence="1">MM415A01929</strain>
        <strain evidence="2">TM448B04296</strain>
    </source>
</reference>
<dbReference type="EMBL" id="MT142120">
    <property type="protein sequence ID" value="QJA74767.1"/>
    <property type="molecule type" value="Genomic_DNA"/>
</dbReference>
<dbReference type="AlphaFoldDB" id="A0A6M3K1G0"/>
<evidence type="ECO:0000313" key="2">
    <source>
        <dbReference type="EMBL" id="QJI03223.1"/>
    </source>
</evidence>